<name>A0A6P8IPH8_ACTTE</name>
<dbReference type="OrthoDB" id="5954975at2759"/>
<protein>
    <submittedName>
        <fullName evidence="3">Uncharacterized protein LOC116302972</fullName>
    </submittedName>
</protein>
<dbReference type="RefSeq" id="XP_031568268.1">
    <property type="nucleotide sequence ID" value="XM_031712408.1"/>
</dbReference>
<accession>A0A6P8IPH8</accession>
<feature type="compositionally biased region" description="Basic residues" evidence="1">
    <location>
        <begin position="1"/>
        <end position="24"/>
    </location>
</feature>
<feature type="region of interest" description="Disordered" evidence="1">
    <location>
        <begin position="1"/>
        <end position="37"/>
    </location>
</feature>
<dbReference type="KEGG" id="aten:116302972"/>
<evidence type="ECO:0000313" key="3">
    <source>
        <dbReference type="RefSeq" id="XP_031568268.1"/>
    </source>
</evidence>
<dbReference type="Proteomes" id="UP000515163">
    <property type="component" value="Unplaced"/>
</dbReference>
<evidence type="ECO:0000256" key="1">
    <source>
        <dbReference type="SAM" id="MobiDB-lite"/>
    </source>
</evidence>
<gene>
    <name evidence="3" type="primary">LOC116302972</name>
</gene>
<organism evidence="2 3">
    <name type="scientific">Actinia tenebrosa</name>
    <name type="common">Australian red waratah sea anemone</name>
    <dbReference type="NCBI Taxonomy" id="6105"/>
    <lineage>
        <taxon>Eukaryota</taxon>
        <taxon>Metazoa</taxon>
        <taxon>Cnidaria</taxon>
        <taxon>Anthozoa</taxon>
        <taxon>Hexacorallia</taxon>
        <taxon>Actiniaria</taxon>
        <taxon>Actiniidae</taxon>
        <taxon>Actinia</taxon>
    </lineage>
</organism>
<dbReference type="GeneID" id="116302972"/>
<evidence type="ECO:0000313" key="2">
    <source>
        <dbReference type="Proteomes" id="UP000515163"/>
    </source>
</evidence>
<keyword evidence="2" id="KW-1185">Reference proteome</keyword>
<sequence length="277" mass="31923">MRKFNSKVKKRARKPQHSRARGHSQHNDESNLMVPESSIKNARIRSAIENGSRIPLPSDTKGLNLSKFEHVGKEGPLVVYAQDKKMFNEFGHFTVITSFKPSDSLRNQLFFASEPVSEPSKYENLTKSAEIKKDVRSKKDVIREATTTSANTRLLSQKARQTRRQPNSFEDLVKRYKDRQEKYFHSLGDESLYLFQKIDRMCKAGKREVDTNIPFQDEDSHDPKNNVKTTIQKKDKMVFPKIMAHKPGVKTVHIEIPKPQSNQVAFKDKTKNKLPSI</sequence>
<reference evidence="3" key="1">
    <citation type="submission" date="2025-08" db="UniProtKB">
        <authorList>
            <consortium name="RefSeq"/>
        </authorList>
    </citation>
    <scope>IDENTIFICATION</scope>
    <source>
        <tissue evidence="3">Tentacle</tissue>
    </source>
</reference>
<dbReference type="AlphaFoldDB" id="A0A6P8IPH8"/>
<dbReference type="InParanoid" id="A0A6P8IPH8"/>
<proteinExistence type="predicted"/>